<comment type="catalytic activity">
    <reaction evidence="15">
        <text>5,6-dihydrouridine(17) in tRNA + NADP(+) = uridine(17) in tRNA + NADPH + H(+)</text>
        <dbReference type="Rhea" id="RHEA:53368"/>
        <dbReference type="Rhea" id="RHEA-COMP:13541"/>
        <dbReference type="Rhea" id="RHEA-COMP:13542"/>
        <dbReference type="ChEBI" id="CHEBI:15378"/>
        <dbReference type="ChEBI" id="CHEBI:57783"/>
        <dbReference type="ChEBI" id="CHEBI:58349"/>
        <dbReference type="ChEBI" id="CHEBI:65315"/>
        <dbReference type="ChEBI" id="CHEBI:74443"/>
        <dbReference type="EC" id="1.3.1.88"/>
    </reaction>
    <physiologicalReaction direction="right-to-left" evidence="15">
        <dbReference type="Rhea" id="RHEA:53370"/>
    </physiologicalReaction>
</comment>
<evidence type="ECO:0000256" key="3">
    <source>
        <dbReference type="ARBA" id="ARBA00022643"/>
    </source>
</evidence>
<dbReference type="STRING" id="796925.A0A137NXS2"/>
<dbReference type="PROSITE" id="PS01136">
    <property type="entry name" value="UPF0034"/>
    <property type="match status" value="1"/>
</dbReference>
<dbReference type="InterPro" id="IPR013785">
    <property type="entry name" value="Aldolase_TIM"/>
</dbReference>
<evidence type="ECO:0000256" key="15">
    <source>
        <dbReference type="ARBA" id="ARBA00049467"/>
    </source>
</evidence>
<comment type="catalytic activity">
    <reaction evidence="10">
        <text>5,6-dihydrouridine(17) in tRNA + NAD(+) = uridine(17) in tRNA + NADH + H(+)</text>
        <dbReference type="Rhea" id="RHEA:53372"/>
        <dbReference type="Rhea" id="RHEA-COMP:13541"/>
        <dbReference type="Rhea" id="RHEA-COMP:13542"/>
        <dbReference type="ChEBI" id="CHEBI:15378"/>
        <dbReference type="ChEBI" id="CHEBI:57540"/>
        <dbReference type="ChEBI" id="CHEBI:57945"/>
        <dbReference type="ChEBI" id="CHEBI:65315"/>
        <dbReference type="ChEBI" id="CHEBI:74443"/>
        <dbReference type="EC" id="1.3.1.88"/>
    </reaction>
    <physiologicalReaction direction="right-to-left" evidence="10">
        <dbReference type="Rhea" id="RHEA:53374"/>
    </physiologicalReaction>
</comment>
<proteinExistence type="inferred from homology"/>
<keyword evidence="6" id="KW-0521">NADP</keyword>
<keyword evidence="8" id="KW-0520">NAD</keyword>
<comment type="catalytic activity">
    <reaction evidence="14">
        <text>a 5,6-dihydrouridine in mRNA + NADP(+) = a uridine in mRNA + NADPH + H(+)</text>
        <dbReference type="Rhea" id="RHEA:69855"/>
        <dbReference type="Rhea" id="RHEA-COMP:14658"/>
        <dbReference type="Rhea" id="RHEA-COMP:17789"/>
        <dbReference type="ChEBI" id="CHEBI:15378"/>
        <dbReference type="ChEBI" id="CHEBI:57783"/>
        <dbReference type="ChEBI" id="CHEBI:58349"/>
        <dbReference type="ChEBI" id="CHEBI:65315"/>
        <dbReference type="ChEBI" id="CHEBI:74443"/>
    </reaction>
    <physiologicalReaction direction="right-to-left" evidence="14">
        <dbReference type="Rhea" id="RHEA:69857"/>
    </physiologicalReaction>
</comment>
<comment type="similarity">
    <text evidence="16">Belongs to the dus family.</text>
</comment>
<dbReference type="CDD" id="cd02801">
    <property type="entry name" value="DUS_like_FMN"/>
    <property type="match status" value="1"/>
</dbReference>
<evidence type="ECO:0000256" key="5">
    <source>
        <dbReference type="ARBA" id="ARBA00022694"/>
    </source>
</evidence>
<keyword evidence="5 16" id="KW-0819">tRNA processing</keyword>
<comment type="catalytic activity">
    <reaction evidence="13">
        <text>5,6-dihydrouridine(16) in tRNA + NAD(+) = uridine(16) in tRNA + NADH + H(+)</text>
        <dbReference type="Rhea" id="RHEA:53380"/>
        <dbReference type="Rhea" id="RHEA-COMP:13543"/>
        <dbReference type="Rhea" id="RHEA-COMP:13544"/>
        <dbReference type="ChEBI" id="CHEBI:15378"/>
        <dbReference type="ChEBI" id="CHEBI:57540"/>
        <dbReference type="ChEBI" id="CHEBI:57945"/>
        <dbReference type="ChEBI" id="CHEBI:65315"/>
        <dbReference type="ChEBI" id="CHEBI:74443"/>
        <dbReference type="EC" id="1.3.1.88"/>
    </reaction>
    <physiologicalReaction direction="right-to-left" evidence="13">
        <dbReference type="Rhea" id="RHEA:53382"/>
    </physiologicalReaction>
</comment>
<dbReference type="GO" id="GO:0106414">
    <property type="term" value="F:mRNA dihydrouridine synthase activity"/>
    <property type="evidence" value="ECO:0007669"/>
    <property type="project" value="RHEA"/>
</dbReference>
<feature type="binding site" evidence="18">
    <location>
        <position position="85"/>
    </location>
    <ligand>
        <name>FMN</name>
        <dbReference type="ChEBI" id="CHEBI:58210"/>
    </ligand>
</feature>
<dbReference type="Gene3D" id="3.20.20.70">
    <property type="entry name" value="Aldolase class I"/>
    <property type="match status" value="1"/>
</dbReference>
<evidence type="ECO:0000256" key="12">
    <source>
        <dbReference type="ARBA" id="ARBA00048342"/>
    </source>
</evidence>
<dbReference type="OMA" id="ISPPVWQ"/>
<dbReference type="EC" id="1.3.1.-" evidence="16"/>
<dbReference type="PIRSF" id="PIRSF006621">
    <property type="entry name" value="Dus"/>
    <property type="match status" value="1"/>
</dbReference>
<evidence type="ECO:0000256" key="10">
    <source>
        <dbReference type="ARBA" id="ARBA00047287"/>
    </source>
</evidence>
<feature type="domain" description="DUS-like FMN-binding" evidence="19">
    <location>
        <begin position="27"/>
        <end position="317"/>
    </location>
</feature>
<evidence type="ECO:0000256" key="6">
    <source>
        <dbReference type="ARBA" id="ARBA00022857"/>
    </source>
</evidence>
<evidence type="ECO:0000256" key="2">
    <source>
        <dbReference type="ARBA" id="ARBA00022630"/>
    </source>
</evidence>
<comment type="similarity">
    <text evidence="9">Belongs to the Dus family. Dus1 subfamily.</text>
</comment>
<evidence type="ECO:0000313" key="21">
    <source>
        <dbReference type="Proteomes" id="UP000070444"/>
    </source>
</evidence>
<evidence type="ECO:0000256" key="16">
    <source>
        <dbReference type="PIRNR" id="PIRNR006621"/>
    </source>
</evidence>
<feature type="binding site" evidence="18">
    <location>
        <begin position="29"/>
        <end position="31"/>
    </location>
    <ligand>
        <name>FMN</name>
        <dbReference type="ChEBI" id="CHEBI:58210"/>
    </ligand>
</feature>
<evidence type="ECO:0000256" key="1">
    <source>
        <dbReference type="ARBA" id="ARBA00001917"/>
    </source>
</evidence>
<comment type="cofactor">
    <cofactor evidence="1 16 18">
        <name>FMN</name>
        <dbReference type="ChEBI" id="CHEBI:58210"/>
    </cofactor>
</comment>
<protein>
    <recommendedName>
        <fullName evidence="16">tRNA-dihydrouridine synthase</fullName>
        <ecNumber evidence="16">1.3.1.-</ecNumber>
    </recommendedName>
</protein>
<dbReference type="PANTHER" id="PTHR11082">
    <property type="entry name" value="TRNA-DIHYDROURIDINE SYNTHASE"/>
    <property type="match status" value="1"/>
</dbReference>
<keyword evidence="4" id="KW-0507">mRNA processing</keyword>
<dbReference type="Proteomes" id="UP000070444">
    <property type="component" value="Unassembled WGS sequence"/>
</dbReference>
<evidence type="ECO:0000256" key="9">
    <source>
        <dbReference type="ARBA" id="ARBA00038313"/>
    </source>
</evidence>
<dbReference type="AlphaFoldDB" id="A0A137NXS2"/>
<evidence type="ECO:0000256" key="13">
    <source>
        <dbReference type="ARBA" id="ARBA00048934"/>
    </source>
</evidence>
<feature type="binding site" evidence="18">
    <location>
        <position position="153"/>
    </location>
    <ligand>
        <name>FMN</name>
        <dbReference type="ChEBI" id="CHEBI:58210"/>
    </ligand>
</feature>
<dbReference type="EMBL" id="KQ964638">
    <property type="protein sequence ID" value="KXN67419.1"/>
    <property type="molecule type" value="Genomic_DNA"/>
</dbReference>
<name>A0A137NXS2_CONC2</name>
<sequence length="322" mass="37011">MTVNNIPAKLKGFDFWKTALKSARYVVAPMVDQSELTWRMLSRKYNAELCYTPMFHARMFGDPNNSTYKNEAWHTVPEDRPLIAQFCSNNPDELLRAAKLVETECDAVDINLGCPQHIAKRGHYGSYLQDEWELIEKMVRILDENLAIPVTCKIRIFPDVEKTIKYAKMLENAGCQLLTVHGRLREQKGHNTGLADWEQIKLVKEAVKIPVFANGNILYHEDVERCMEKTGVEGVMSAEANLYNPALFSGKEVPLWVLGEEYIELCKKYEYSNKNSYIKAHLFKLYKQCLSIHTDIRDQLAKAKGLSEYEQVVKALNDKLKV</sequence>
<dbReference type="InterPro" id="IPR001269">
    <property type="entry name" value="DUS_fam"/>
</dbReference>
<comment type="catalytic activity">
    <reaction evidence="12">
        <text>a 5,6-dihydrouridine in mRNA + NAD(+) = a uridine in mRNA + NADH + H(+)</text>
        <dbReference type="Rhea" id="RHEA:69851"/>
        <dbReference type="Rhea" id="RHEA-COMP:14658"/>
        <dbReference type="Rhea" id="RHEA-COMP:17789"/>
        <dbReference type="ChEBI" id="CHEBI:15378"/>
        <dbReference type="ChEBI" id="CHEBI:57540"/>
        <dbReference type="ChEBI" id="CHEBI:57945"/>
        <dbReference type="ChEBI" id="CHEBI:65315"/>
        <dbReference type="ChEBI" id="CHEBI:74443"/>
    </reaction>
    <physiologicalReaction direction="right-to-left" evidence="12">
        <dbReference type="Rhea" id="RHEA:69853"/>
    </physiologicalReaction>
</comment>
<dbReference type="GO" id="GO:0102262">
    <property type="term" value="F:tRNA-dihydrouridine16 synthase activity"/>
    <property type="evidence" value="ECO:0007669"/>
    <property type="project" value="RHEA"/>
</dbReference>
<dbReference type="SUPFAM" id="SSF51395">
    <property type="entry name" value="FMN-linked oxidoreductases"/>
    <property type="match status" value="1"/>
</dbReference>
<feature type="binding site" evidence="18">
    <location>
        <position position="181"/>
    </location>
    <ligand>
        <name>FMN</name>
        <dbReference type="ChEBI" id="CHEBI:58210"/>
    </ligand>
</feature>
<evidence type="ECO:0000259" key="19">
    <source>
        <dbReference type="Pfam" id="PF01207"/>
    </source>
</evidence>
<organism evidence="20 21">
    <name type="scientific">Conidiobolus coronatus (strain ATCC 28846 / CBS 209.66 / NRRL 28638)</name>
    <name type="common">Delacroixia coronata</name>
    <dbReference type="NCBI Taxonomy" id="796925"/>
    <lineage>
        <taxon>Eukaryota</taxon>
        <taxon>Fungi</taxon>
        <taxon>Fungi incertae sedis</taxon>
        <taxon>Zoopagomycota</taxon>
        <taxon>Entomophthoromycotina</taxon>
        <taxon>Entomophthoromycetes</taxon>
        <taxon>Entomophthorales</taxon>
        <taxon>Ancylistaceae</taxon>
        <taxon>Conidiobolus</taxon>
    </lineage>
</organism>
<keyword evidence="18" id="KW-0547">Nucleotide-binding</keyword>
<dbReference type="GO" id="GO:0050660">
    <property type="term" value="F:flavin adenine dinucleotide binding"/>
    <property type="evidence" value="ECO:0007669"/>
    <property type="project" value="InterPro"/>
</dbReference>
<evidence type="ECO:0000256" key="14">
    <source>
        <dbReference type="ARBA" id="ARBA00049447"/>
    </source>
</evidence>
<dbReference type="Pfam" id="PF01207">
    <property type="entry name" value="Dus"/>
    <property type="match status" value="1"/>
</dbReference>
<evidence type="ECO:0000256" key="18">
    <source>
        <dbReference type="PIRSR" id="PIRSR006621-2"/>
    </source>
</evidence>
<evidence type="ECO:0000256" key="17">
    <source>
        <dbReference type="PIRSR" id="PIRSR006621-1"/>
    </source>
</evidence>
<keyword evidence="2 16" id="KW-0285">Flavoprotein</keyword>
<feature type="active site" description="Proton donor" evidence="17">
    <location>
        <position position="114"/>
    </location>
</feature>
<keyword evidence="3 16" id="KW-0288">FMN</keyword>
<accession>A0A137NXS2</accession>
<comment type="catalytic activity">
    <reaction evidence="11">
        <text>5,6-dihydrouridine(16) in tRNA + NADP(+) = uridine(16) in tRNA + NADPH + H(+)</text>
        <dbReference type="Rhea" id="RHEA:53376"/>
        <dbReference type="Rhea" id="RHEA-COMP:13543"/>
        <dbReference type="Rhea" id="RHEA-COMP:13544"/>
        <dbReference type="ChEBI" id="CHEBI:15378"/>
        <dbReference type="ChEBI" id="CHEBI:57783"/>
        <dbReference type="ChEBI" id="CHEBI:58349"/>
        <dbReference type="ChEBI" id="CHEBI:65315"/>
        <dbReference type="ChEBI" id="CHEBI:74443"/>
        <dbReference type="EC" id="1.3.1.88"/>
    </reaction>
    <physiologicalReaction direction="right-to-left" evidence="11">
        <dbReference type="Rhea" id="RHEA:53378"/>
    </physiologicalReaction>
</comment>
<dbReference type="OrthoDB" id="272303at2759"/>
<evidence type="ECO:0000313" key="20">
    <source>
        <dbReference type="EMBL" id="KXN67419.1"/>
    </source>
</evidence>
<reference evidence="20 21" key="1">
    <citation type="journal article" date="2015" name="Genome Biol. Evol.">
        <title>Phylogenomic analyses indicate that early fungi evolved digesting cell walls of algal ancestors of land plants.</title>
        <authorList>
            <person name="Chang Y."/>
            <person name="Wang S."/>
            <person name="Sekimoto S."/>
            <person name="Aerts A.L."/>
            <person name="Choi C."/>
            <person name="Clum A."/>
            <person name="LaButti K.M."/>
            <person name="Lindquist E.A."/>
            <person name="Yee Ngan C."/>
            <person name="Ohm R.A."/>
            <person name="Salamov A.A."/>
            <person name="Grigoriev I.V."/>
            <person name="Spatafora J.W."/>
            <person name="Berbee M.L."/>
        </authorList>
    </citation>
    <scope>NUCLEOTIDE SEQUENCE [LARGE SCALE GENOMIC DNA]</scope>
    <source>
        <strain evidence="20 21">NRRL 28638</strain>
    </source>
</reference>
<dbReference type="InterPro" id="IPR018517">
    <property type="entry name" value="tRNA_hU_synthase_CS"/>
</dbReference>
<evidence type="ECO:0000256" key="7">
    <source>
        <dbReference type="ARBA" id="ARBA00023002"/>
    </source>
</evidence>
<evidence type="ECO:0000256" key="11">
    <source>
        <dbReference type="ARBA" id="ARBA00047652"/>
    </source>
</evidence>
<evidence type="ECO:0000256" key="8">
    <source>
        <dbReference type="ARBA" id="ARBA00023027"/>
    </source>
</evidence>
<keyword evidence="21" id="KW-1185">Reference proteome</keyword>
<gene>
    <name evidence="20" type="ORF">CONCODRAFT_42895</name>
</gene>
<dbReference type="GO" id="GO:0006397">
    <property type="term" value="P:mRNA processing"/>
    <property type="evidence" value="ECO:0007669"/>
    <property type="project" value="UniProtKB-KW"/>
</dbReference>
<dbReference type="InterPro" id="IPR035587">
    <property type="entry name" value="DUS-like_FMN-bd"/>
</dbReference>
<comment type="function">
    <text evidence="16">Catalyzes the synthesis of dihydrouridine, a modified base found in the D-loop of most tRNAs.</text>
</comment>
<dbReference type="GO" id="GO:0102263">
    <property type="term" value="F:tRNA-dihydrouridine17 synthase activity"/>
    <property type="evidence" value="ECO:0007669"/>
    <property type="project" value="RHEA"/>
</dbReference>
<dbReference type="PANTHER" id="PTHR11082:SF5">
    <property type="entry name" value="TRNA-DIHYDROURIDINE(16_17) SYNTHASE [NAD(P)(+)]-LIKE"/>
    <property type="match status" value="1"/>
</dbReference>
<keyword evidence="7 16" id="KW-0560">Oxidoreductase</keyword>
<evidence type="ECO:0000256" key="4">
    <source>
        <dbReference type="ARBA" id="ARBA00022664"/>
    </source>
</evidence>